<comment type="miscellaneous">
    <text evidence="20">The Rieske protein is a high potential 2Fe-2S protein.</text>
</comment>
<evidence type="ECO:0000259" key="23">
    <source>
        <dbReference type="PROSITE" id="PS51296"/>
    </source>
</evidence>
<dbReference type="CDD" id="cd03470">
    <property type="entry name" value="Rieske_cytochrome_bc1"/>
    <property type="match status" value="1"/>
</dbReference>
<comment type="similarity">
    <text evidence="3">Belongs to the Rieske iron-sulfur protein family.</text>
</comment>
<keyword evidence="18" id="KW-1015">Disulfide bond</keyword>
<protein>
    <recommendedName>
        <fullName evidence="6 20">Ubiquinol-cytochrome c reductase iron-sulfur subunit</fullName>
        <ecNumber evidence="5 20">7.1.1.8</ecNumber>
    </recommendedName>
</protein>
<comment type="cofactor">
    <cofactor evidence="20">
        <name>[2Fe-2S] cluster</name>
        <dbReference type="ChEBI" id="CHEBI:190135"/>
    </cofactor>
    <text evidence="20">Binds 1 [2Fe-2S] cluster per subunit.</text>
</comment>
<evidence type="ECO:0000256" key="13">
    <source>
        <dbReference type="ARBA" id="ARBA00022982"/>
    </source>
</evidence>
<dbReference type="KEGG" id="ntg:NSCAC_0091"/>
<evidence type="ECO:0000256" key="8">
    <source>
        <dbReference type="ARBA" id="ARBA00022475"/>
    </source>
</evidence>
<comment type="subunit">
    <text evidence="4 21">The main subunits of complex b-c1 are: cytochrome b, cytochrome c1 and the Rieske protein.</text>
</comment>
<evidence type="ECO:0000313" key="24">
    <source>
        <dbReference type="EMBL" id="CAB1274283.1"/>
    </source>
</evidence>
<evidence type="ECO:0000256" key="7">
    <source>
        <dbReference type="ARBA" id="ARBA00022448"/>
    </source>
</evidence>
<keyword evidence="14" id="KW-1133">Transmembrane helix</keyword>
<evidence type="ECO:0000256" key="3">
    <source>
        <dbReference type="ARBA" id="ARBA00010651"/>
    </source>
</evidence>
<dbReference type="GO" id="GO:0008121">
    <property type="term" value="F:quinol-cytochrome-c reductase activity"/>
    <property type="evidence" value="ECO:0007669"/>
    <property type="project" value="UniProtKB-EC"/>
</dbReference>
<dbReference type="PANTHER" id="PTHR10134">
    <property type="entry name" value="CYTOCHROME B-C1 COMPLEX SUBUNIT RIESKE, MITOCHONDRIAL"/>
    <property type="match status" value="1"/>
</dbReference>
<dbReference type="AlphaFoldDB" id="A0A7G1Q7D9"/>
<keyword evidence="24" id="KW-0560">Oxidoreductase</keyword>
<dbReference type="InterPro" id="IPR036922">
    <property type="entry name" value="Rieske_2Fe-2S_sf"/>
</dbReference>
<keyword evidence="13 20" id="KW-0249">Electron transport</keyword>
<gene>
    <name evidence="24" type="primary">petA</name>
    <name evidence="24" type="ORF">NSCAC_0091</name>
</gene>
<dbReference type="RefSeq" id="WP_197744497.1">
    <property type="nucleotide sequence ID" value="NZ_LR778175.1"/>
</dbReference>
<evidence type="ECO:0000256" key="9">
    <source>
        <dbReference type="ARBA" id="ARBA00022692"/>
    </source>
</evidence>
<dbReference type="InterPro" id="IPR006317">
    <property type="entry name" value="Ubiquinol_cyt_c_Rdtase_Fe-S-su"/>
</dbReference>
<dbReference type="GO" id="GO:0046872">
    <property type="term" value="F:metal ion binding"/>
    <property type="evidence" value="ECO:0007669"/>
    <property type="project" value="UniProtKB-KW"/>
</dbReference>
<evidence type="ECO:0000256" key="10">
    <source>
        <dbReference type="ARBA" id="ARBA00022714"/>
    </source>
</evidence>
<evidence type="ECO:0000256" key="5">
    <source>
        <dbReference type="ARBA" id="ARBA00012951"/>
    </source>
</evidence>
<evidence type="ECO:0000256" key="14">
    <source>
        <dbReference type="ARBA" id="ARBA00022989"/>
    </source>
</evidence>
<evidence type="ECO:0000256" key="4">
    <source>
        <dbReference type="ARBA" id="ARBA00011649"/>
    </source>
</evidence>
<evidence type="ECO:0000256" key="16">
    <source>
        <dbReference type="ARBA" id="ARBA00023014"/>
    </source>
</evidence>
<proteinExistence type="inferred from homology"/>
<dbReference type="SUPFAM" id="SSF50022">
    <property type="entry name" value="ISP domain"/>
    <property type="match status" value="1"/>
</dbReference>
<feature type="domain" description="Rieske" evidence="23">
    <location>
        <begin position="97"/>
        <end position="193"/>
    </location>
</feature>
<dbReference type="GO" id="GO:0005886">
    <property type="term" value="C:plasma membrane"/>
    <property type="evidence" value="ECO:0007669"/>
    <property type="project" value="UniProtKB-SubCell"/>
</dbReference>
<dbReference type="Gene3D" id="2.102.10.10">
    <property type="entry name" value="Rieske [2Fe-2S] iron-sulphur domain"/>
    <property type="match status" value="1"/>
</dbReference>
<dbReference type="InterPro" id="IPR005805">
    <property type="entry name" value="Rieske_Fe-S_prot_C"/>
</dbReference>
<evidence type="ECO:0000256" key="6">
    <source>
        <dbReference type="ARBA" id="ARBA00019816"/>
    </source>
</evidence>
<accession>A0A7G1Q7D9</accession>
<keyword evidence="10" id="KW-0001">2Fe-2S</keyword>
<organism evidence="24 25">
    <name type="scientific">Candidatus Nitrosacidococcus tergens</name>
    <dbReference type="NCBI Taxonomy" id="553981"/>
    <lineage>
        <taxon>Bacteria</taxon>
        <taxon>Pseudomonadati</taxon>
        <taxon>Pseudomonadota</taxon>
        <taxon>Gammaproteobacteria</taxon>
        <taxon>Chromatiales</taxon>
        <taxon>Chromatiaceae</taxon>
        <taxon>Candidatus Nitrosacidococcus</taxon>
    </lineage>
</organism>
<dbReference type="Proteomes" id="UP000516072">
    <property type="component" value="Chromosome"/>
</dbReference>
<dbReference type="PRINTS" id="PR00162">
    <property type="entry name" value="RIESKE"/>
</dbReference>
<evidence type="ECO:0000256" key="18">
    <source>
        <dbReference type="ARBA" id="ARBA00023157"/>
    </source>
</evidence>
<evidence type="ECO:0000256" key="17">
    <source>
        <dbReference type="ARBA" id="ARBA00023136"/>
    </source>
</evidence>
<keyword evidence="12" id="KW-1278">Translocase</keyword>
<dbReference type="EC" id="7.1.1.8" evidence="5 20"/>
<dbReference type="GO" id="GO:0051537">
    <property type="term" value="F:2 iron, 2 sulfur cluster binding"/>
    <property type="evidence" value="ECO:0007669"/>
    <property type="project" value="UniProtKB-KW"/>
</dbReference>
<feature type="compositionally biased region" description="Polar residues" evidence="22">
    <location>
        <begin position="89"/>
        <end position="107"/>
    </location>
</feature>
<evidence type="ECO:0000256" key="2">
    <source>
        <dbReference type="ARBA" id="ARBA00004162"/>
    </source>
</evidence>
<name>A0A7G1Q7D9_9GAMM</name>
<dbReference type="InterPro" id="IPR006311">
    <property type="entry name" value="TAT_signal"/>
</dbReference>
<comment type="subcellular location">
    <subcellularLocation>
        <location evidence="2">Cell membrane</location>
        <topology evidence="2">Single-pass membrane protein</topology>
    </subcellularLocation>
</comment>
<keyword evidence="15" id="KW-0408">Iron</keyword>
<dbReference type="PROSITE" id="PS51296">
    <property type="entry name" value="RIESKE"/>
    <property type="match status" value="1"/>
</dbReference>
<sequence>MSITDNVDQGRRRLVTAAATAVGGVGIGFAAVPFIQSMQPSAQAQAAGAPVEVDISKLEEGHLMTVEWRGQPVWVFRRTPEELKELDEITSSGKLRDPNSNQVSQQPDSDKNNYRSLKPEIGVLVGICTHLGCSPSYRPDIAPEDLGADWKGGFFCPCHGSRFDLAGRVYEGVPAPLNLVVPPYRYLAENRILIGENEGDKA</sequence>
<evidence type="ECO:0000256" key="1">
    <source>
        <dbReference type="ARBA" id="ARBA00002444"/>
    </source>
</evidence>
<evidence type="ECO:0000256" key="12">
    <source>
        <dbReference type="ARBA" id="ARBA00022967"/>
    </source>
</evidence>
<dbReference type="NCBIfam" id="TIGR01416">
    <property type="entry name" value="Rieske_proteo"/>
    <property type="match status" value="1"/>
</dbReference>
<dbReference type="Gene3D" id="1.20.5.510">
    <property type="entry name" value="Single helix bin"/>
    <property type="match status" value="1"/>
</dbReference>
<keyword evidence="9" id="KW-0812">Transmembrane</keyword>
<keyword evidence="8" id="KW-1003">Cell membrane</keyword>
<dbReference type="GO" id="GO:0016491">
    <property type="term" value="F:oxidoreductase activity"/>
    <property type="evidence" value="ECO:0007669"/>
    <property type="project" value="UniProtKB-KW"/>
</dbReference>
<keyword evidence="11" id="KW-0479">Metal-binding</keyword>
<reference evidence="24 25" key="1">
    <citation type="submission" date="2020-03" db="EMBL/GenBank/DDBJ databases">
        <authorList>
            <person name="Picone N."/>
        </authorList>
    </citation>
    <scope>NUCLEOTIDE SEQUENCE [LARGE SCALE GENOMIC DNA]</scope>
    <source>
        <strain evidence="24">NSCAC1</strain>
    </source>
</reference>
<feature type="region of interest" description="Disordered" evidence="22">
    <location>
        <begin position="89"/>
        <end position="114"/>
    </location>
</feature>
<comment type="catalytic activity">
    <reaction evidence="19 20">
        <text>a quinol + 2 Fe(III)-[cytochrome c](out) = a quinone + 2 Fe(II)-[cytochrome c](out) + 2 H(+)(out)</text>
        <dbReference type="Rhea" id="RHEA:11484"/>
        <dbReference type="Rhea" id="RHEA-COMP:10350"/>
        <dbReference type="Rhea" id="RHEA-COMP:14399"/>
        <dbReference type="ChEBI" id="CHEBI:15378"/>
        <dbReference type="ChEBI" id="CHEBI:24646"/>
        <dbReference type="ChEBI" id="CHEBI:29033"/>
        <dbReference type="ChEBI" id="CHEBI:29034"/>
        <dbReference type="ChEBI" id="CHEBI:132124"/>
        <dbReference type="EC" id="7.1.1.8"/>
    </reaction>
</comment>
<evidence type="ECO:0000256" key="21">
    <source>
        <dbReference type="RuleBase" id="RU004497"/>
    </source>
</evidence>
<keyword evidence="25" id="KW-1185">Reference proteome</keyword>
<keyword evidence="7 20" id="KW-0813">Transport</keyword>
<dbReference type="Pfam" id="PF10399">
    <property type="entry name" value="UCR_Fe-S_N"/>
    <property type="match status" value="1"/>
</dbReference>
<dbReference type="Pfam" id="PF00355">
    <property type="entry name" value="Rieske"/>
    <property type="match status" value="1"/>
</dbReference>
<keyword evidence="16" id="KW-0411">Iron-sulfur</keyword>
<evidence type="ECO:0000256" key="15">
    <source>
        <dbReference type="ARBA" id="ARBA00023004"/>
    </source>
</evidence>
<dbReference type="PROSITE" id="PS51318">
    <property type="entry name" value="TAT"/>
    <property type="match status" value="1"/>
</dbReference>
<evidence type="ECO:0000256" key="22">
    <source>
        <dbReference type="SAM" id="MobiDB-lite"/>
    </source>
</evidence>
<evidence type="ECO:0000256" key="19">
    <source>
        <dbReference type="ARBA" id="ARBA00029351"/>
    </source>
</evidence>
<dbReference type="InterPro" id="IPR017941">
    <property type="entry name" value="Rieske_2Fe-2S"/>
</dbReference>
<comment type="function">
    <text evidence="1">Component of the ubiquinol-cytochrome c reductase complex (complex III or cytochrome b-c1 complex), which is a respiratory chain that generates an electrochemical potential coupled to ATP synthesis.</text>
</comment>
<dbReference type="InterPro" id="IPR014349">
    <property type="entry name" value="Rieske_Fe-S_prot"/>
</dbReference>
<evidence type="ECO:0000256" key="20">
    <source>
        <dbReference type="RuleBase" id="RU004494"/>
    </source>
</evidence>
<evidence type="ECO:0000313" key="25">
    <source>
        <dbReference type="Proteomes" id="UP000516072"/>
    </source>
</evidence>
<evidence type="ECO:0000256" key="11">
    <source>
        <dbReference type="ARBA" id="ARBA00022723"/>
    </source>
</evidence>
<dbReference type="EMBL" id="LR778175">
    <property type="protein sequence ID" value="CAB1274283.1"/>
    <property type="molecule type" value="Genomic_DNA"/>
</dbReference>
<keyword evidence="17" id="KW-0472">Membrane</keyword>
<dbReference type="InterPro" id="IPR019470">
    <property type="entry name" value="Ubiq_cytC_Rdtase_Fe-S_su_TAT"/>
</dbReference>